<accession>A0A1H5WSQ2</accession>
<keyword evidence="1" id="KW-1133">Transmembrane helix</keyword>
<keyword evidence="1" id="KW-0812">Transmembrane</keyword>
<proteinExistence type="predicted"/>
<dbReference type="EMBL" id="FNVN01000001">
    <property type="protein sequence ID" value="SEG02196.1"/>
    <property type="molecule type" value="Genomic_DNA"/>
</dbReference>
<feature type="transmembrane region" description="Helical" evidence="1">
    <location>
        <begin position="100"/>
        <end position="120"/>
    </location>
</feature>
<dbReference type="InterPro" id="IPR055896">
    <property type="entry name" value="DUF7473"/>
</dbReference>
<evidence type="ECO:0000313" key="4">
    <source>
        <dbReference type="Proteomes" id="UP000236740"/>
    </source>
</evidence>
<feature type="transmembrane region" description="Helical" evidence="1">
    <location>
        <begin position="45"/>
        <end position="63"/>
    </location>
</feature>
<dbReference type="AlphaFoldDB" id="A0A1H5WSQ2"/>
<keyword evidence="4" id="KW-1185">Reference proteome</keyword>
<gene>
    <name evidence="2" type="ORF">DV707_00930</name>
    <name evidence="3" type="ORF">SAMN04488133_1375</name>
</gene>
<reference evidence="2 5" key="2">
    <citation type="journal article" date="2019" name="Nat. Commun.">
        <title>A new type of DNA phosphorothioation-based antiviral system in archaea.</title>
        <authorList>
            <person name="Xiong L."/>
            <person name="Liu S."/>
            <person name="Chen S."/>
            <person name="Xiao Y."/>
            <person name="Zhu B."/>
            <person name="Gao Y."/>
            <person name="Zhang Y."/>
            <person name="Chen B."/>
            <person name="Luo J."/>
            <person name="Deng Z."/>
            <person name="Chen X."/>
            <person name="Wang L."/>
            <person name="Chen S."/>
        </authorList>
    </citation>
    <scope>NUCLEOTIDE SEQUENCE [LARGE SCALE GENOMIC DNA]</scope>
    <source>
        <strain evidence="2 5">CGMCC 1.10331</strain>
    </source>
</reference>
<dbReference type="Pfam" id="PF24285">
    <property type="entry name" value="DUF7473"/>
    <property type="match status" value="1"/>
</dbReference>
<keyword evidence="1" id="KW-0472">Membrane</keyword>
<dbReference type="KEGG" id="hlm:DV707_00930"/>
<evidence type="ECO:0000256" key="1">
    <source>
        <dbReference type="SAM" id="Phobius"/>
    </source>
</evidence>
<organism evidence="3 4">
    <name type="scientific">Halobellus limi</name>
    <dbReference type="NCBI Taxonomy" id="699433"/>
    <lineage>
        <taxon>Archaea</taxon>
        <taxon>Methanobacteriati</taxon>
        <taxon>Methanobacteriota</taxon>
        <taxon>Stenosarchaea group</taxon>
        <taxon>Halobacteria</taxon>
        <taxon>Halobacteriales</taxon>
        <taxon>Haloferacaceae</taxon>
        <taxon>Halobellus</taxon>
    </lineage>
</organism>
<protein>
    <submittedName>
        <fullName evidence="3">Uncharacterized protein</fullName>
    </submittedName>
</protein>
<dbReference type="OrthoDB" id="326734at2157"/>
<feature type="transmembrane region" description="Helical" evidence="1">
    <location>
        <begin position="69"/>
        <end position="88"/>
    </location>
</feature>
<evidence type="ECO:0000313" key="2">
    <source>
        <dbReference type="EMBL" id="QCC46355.1"/>
    </source>
</evidence>
<dbReference type="Proteomes" id="UP000296733">
    <property type="component" value="Chromosome"/>
</dbReference>
<name>A0A1H5WSQ2_9EURY</name>
<dbReference type="RefSeq" id="WP_103991047.1">
    <property type="nucleotide sequence ID" value="NZ_CP031311.1"/>
</dbReference>
<dbReference type="EMBL" id="CP031311">
    <property type="protein sequence ID" value="QCC46355.1"/>
    <property type="molecule type" value="Genomic_DNA"/>
</dbReference>
<sequence length="125" mass="12867">MSVPLQSAANPLAIAGTFATFAVFLSITAFIAARNVLGDVPVRNAFLVGPVPAAISILVATFAESDPVLFGGLFVALVLDGVAIAYVYGESRKLSAYITLIHFVVSVILGTIVFGIWALATSAPA</sequence>
<feature type="transmembrane region" description="Helical" evidence="1">
    <location>
        <begin position="12"/>
        <end position="33"/>
    </location>
</feature>
<reference evidence="3 4" key="1">
    <citation type="submission" date="2016-10" db="EMBL/GenBank/DDBJ databases">
        <authorList>
            <person name="de Groot N.N."/>
        </authorList>
    </citation>
    <scope>NUCLEOTIDE SEQUENCE [LARGE SCALE GENOMIC DNA]</scope>
    <source>
        <strain evidence="3 4">CGMCC 1.10331</strain>
    </source>
</reference>
<evidence type="ECO:0000313" key="3">
    <source>
        <dbReference type="EMBL" id="SEG02196.1"/>
    </source>
</evidence>
<dbReference type="Proteomes" id="UP000236740">
    <property type="component" value="Unassembled WGS sequence"/>
</dbReference>
<dbReference type="GeneID" id="39856606"/>
<evidence type="ECO:0000313" key="5">
    <source>
        <dbReference type="Proteomes" id="UP000296733"/>
    </source>
</evidence>